<dbReference type="EMBL" id="LGST01000034">
    <property type="protein sequence ID" value="KND98191.1"/>
    <property type="molecule type" value="Genomic_DNA"/>
</dbReference>
<dbReference type="FunFam" id="1.20.1250.20:FF:000013">
    <property type="entry name" value="MFS general substrate transporter"/>
    <property type="match status" value="1"/>
</dbReference>
<sequence>MDKYNKAEVEKAEIAHIESNIESSSQLKIRKAVEKPDLLQQYTDEEIDKFHRKITLKVDLRLIPMLVLLYILNYLDRNNIASARLGGLEDDLNLKGNQYQTCISILFVGYILMQIPSNMFLNKFKKPSIFITGIMAAWGTVSTCTAAVQGFGGLLAIRLILGFVEAGFFGSCLYVLSCWYTRKQLGFRNSLLYSGSLLSGAFSGLIAAGIIDNMDNLHGLRSWRWLFIIEGAITVGIAPIAYFVLPDMPHNSKMLSDFEKDVLLYKIRCETGQDDSDETNEESYWGAFKLAVSDIKVWACCGILSWLVSAAGVTNFFPSIVETLDFNRVITLCLTAPPYILAVISTFIWALHADRTGERFWHVVLPLIVALIAFIIAVSTLNIGARYFSMVIMVPAIYCSFTTILSWMSNSCPRPPLKRAIALSLMNCLSNSASIWNAYLYPSSSAPRYTIAFACNCVFIGLAILCAIALRWRLQILNKRIENGTMNWEKELGKGNDGSEVKEDFRFLI</sequence>
<dbReference type="VEuPathDB" id="FungiDB:B9J08_004243"/>
<comment type="caution">
    <text evidence="8">The sequence shown here is derived from an EMBL/GenBank/DDBJ whole genome shotgun (WGS) entry which is preliminary data.</text>
</comment>
<dbReference type="Gene3D" id="1.20.1250.20">
    <property type="entry name" value="MFS general substrate transporter like domains"/>
    <property type="match status" value="2"/>
</dbReference>
<evidence type="ECO:0000313" key="9">
    <source>
        <dbReference type="Proteomes" id="UP000037122"/>
    </source>
</evidence>
<feature type="transmembrane region" description="Helical" evidence="6">
    <location>
        <begin position="420"/>
        <end position="439"/>
    </location>
</feature>
<feature type="transmembrane region" description="Helical" evidence="6">
    <location>
        <begin position="329"/>
        <end position="351"/>
    </location>
</feature>
<dbReference type="Proteomes" id="UP000037122">
    <property type="component" value="Unassembled WGS sequence"/>
</dbReference>
<feature type="transmembrane region" description="Helical" evidence="6">
    <location>
        <begin position="191"/>
        <end position="211"/>
    </location>
</feature>
<feature type="transmembrane region" description="Helical" evidence="6">
    <location>
        <begin position="129"/>
        <end position="149"/>
    </location>
</feature>
<feature type="domain" description="Major facilitator superfamily (MFS) profile" evidence="7">
    <location>
        <begin position="62"/>
        <end position="481"/>
    </location>
</feature>
<feature type="transmembrane region" description="Helical" evidence="6">
    <location>
        <begin position="98"/>
        <end position="117"/>
    </location>
</feature>
<accession>A0A0L0NVJ3</accession>
<feature type="transmembrane region" description="Helical" evidence="6">
    <location>
        <begin position="363"/>
        <end position="381"/>
    </location>
</feature>
<dbReference type="VEuPathDB" id="FungiDB:CJI96_0005269"/>
<dbReference type="VEuPathDB" id="FungiDB:CJI97_004308"/>
<evidence type="ECO:0000256" key="1">
    <source>
        <dbReference type="ARBA" id="ARBA00004141"/>
    </source>
</evidence>
<keyword evidence="4 6" id="KW-1133">Transmembrane helix</keyword>
<dbReference type="FunFam" id="1.20.1250.20:FF:000057">
    <property type="entry name" value="MFS general substrate transporter"/>
    <property type="match status" value="1"/>
</dbReference>
<dbReference type="VEuPathDB" id="FungiDB:CJJ09_005175"/>
<protein>
    <submittedName>
        <fullName evidence="8">Membrane protein</fullName>
    </submittedName>
</protein>
<dbReference type="GO" id="GO:0022857">
    <property type="term" value="F:transmembrane transporter activity"/>
    <property type="evidence" value="ECO:0007669"/>
    <property type="project" value="InterPro"/>
</dbReference>
<feature type="transmembrane region" description="Helical" evidence="6">
    <location>
        <begin position="155"/>
        <end position="179"/>
    </location>
</feature>
<dbReference type="GO" id="GO:0016020">
    <property type="term" value="C:membrane"/>
    <property type="evidence" value="ECO:0007669"/>
    <property type="project" value="UniProtKB-SubCell"/>
</dbReference>
<organism evidence="8 9">
    <name type="scientific">Candidozyma auris</name>
    <name type="common">Yeast</name>
    <name type="synonym">Candida auris</name>
    <dbReference type="NCBI Taxonomy" id="498019"/>
    <lineage>
        <taxon>Eukaryota</taxon>
        <taxon>Fungi</taxon>
        <taxon>Dikarya</taxon>
        <taxon>Ascomycota</taxon>
        <taxon>Saccharomycotina</taxon>
        <taxon>Pichiomycetes</taxon>
        <taxon>Metschnikowiaceae</taxon>
        <taxon>Candidozyma</taxon>
    </lineage>
</organism>
<dbReference type="SUPFAM" id="SSF103473">
    <property type="entry name" value="MFS general substrate transporter"/>
    <property type="match status" value="1"/>
</dbReference>
<dbReference type="PANTHER" id="PTHR43791:SF92">
    <property type="entry name" value="AGL026WP"/>
    <property type="match status" value="1"/>
</dbReference>
<evidence type="ECO:0000256" key="3">
    <source>
        <dbReference type="ARBA" id="ARBA00022692"/>
    </source>
</evidence>
<feature type="transmembrane region" description="Helical" evidence="6">
    <location>
        <begin position="451"/>
        <end position="470"/>
    </location>
</feature>
<dbReference type="AlphaFoldDB" id="A0A0L0NVJ3"/>
<evidence type="ECO:0000256" key="5">
    <source>
        <dbReference type="ARBA" id="ARBA00023136"/>
    </source>
</evidence>
<keyword evidence="2" id="KW-0813">Transport</keyword>
<proteinExistence type="predicted"/>
<evidence type="ECO:0000256" key="2">
    <source>
        <dbReference type="ARBA" id="ARBA00022448"/>
    </source>
</evidence>
<dbReference type="InterPro" id="IPR036259">
    <property type="entry name" value="MFS_trans_sf"/>
</dbReference>
<feature type="transmembrane region" description="Helical" evidence="6">
    <location>
        <begin position="387"/>
        <end position="408"/>
    </location>
</feature>
<comment type="subcellular location">
    <subcellularLocation>
        <location evidence="1">Membrane</location>
        <topology evidence="1">Multi-pass membrane protein</topology>
    </subcellularLocation>
</comment>
<evidence type="ECO:0000256" key="4">
    <source>
        <dbReference type="ARBA" id="ARBA00022989"/>
    </source>
</evidence>
<dbReference type="InterPro" id="IPR020846">
    <property type="entry name" value="MFS_dom"/>
</dbReference>
<keyword evidence="3 6" id="KW-0812">Transmembrane</keyword>
<dbReference type="InterPro" id="IPR011701">
    <property type="entry name" value="MFS"/>
</dbReference>
<keyword evidence="5 6" id="KW-0472">Membrane</keyword>
<dbReference type="VEuPathDB" id="FungiDB:CJJ07_005595"/>
<feature type="transmembrane region" description="Helical" evidence="6">
    <location>
        <begin position="58"/>
        <end position="75"/>
    </location>
</feature>
<evidence type="ECO:0000256" key="6">
    <source>
        <dbReference type="SAM" id="Phobius"/>
    </source>
</evidence>
<dbReference type="PANTHER" id="PTHR43791">
    <property type="entry name" value="PERMEASE-RELATED"/>
    <property type="match status" value="1"/>
</dbReference>
<dbReference type="VEuPathDB" id="FungiDB:QG37_04952"/>
<evidence type="ECO:0000259" key="7">
    <source>
        <dbReference type="PROSITE" id="PS50850"/>
    </source>
</evidence>
<name>A0A0L0NVJ3_CANAR</name>
<feature type="transmembrane region" description="Helical" evidence="6">
    <location>
        <begin position="297"/>
        <end position="317"/>
    </location>
</feature>
<evidence type="ECO:0000313" key="8">
    <source>
        <dbReference type="EMBL" id="KND98191.1"/>
    </source>
</evidence>
<gene>
    <name evidence="8" type="ORF">QG37_04952</name>
</gene>
<feature type="transmembrane region" description="Helical" evidence="6">
    <location>
        <begin position="223"/>
        <end position="245"/>
    </location>
</feature>
<reference evidence="9" key="1">
    <citation type="journal article" date="2015" name="BMC Genomics">
        <title>Draft genome of a commonly misdiagnosed multidrug resistant pathogen Candida auris.</title>
        <authorList>
            <person name="Chatterjee S."/>
            <person name="Alampalli S.V."/>
            <person name="Nageshan R.K."/>
            <person name="Chettiar S.T."/>
            <person name="Joshi S."/>
            <person name="Tatu U.S."/>
        </authorList>
    </citation>
    <scope>NUCLEOTIDE SEQUENCE [LARGE SCALE GENOMIC DNA]</scope>
    <source>
        <strain evidence="9">6684</strain>
    </source>
</reference>
<dbReference type="PROSITE" id="PS50850">
    <property type="entry name" value="MFS"/>
    <property type="match status" value="1"/>
</dbReference>
<dbReference type="Pfam" id="PF07690">
    <property type="entry name" value="MFS_1"/>
    <property type="match status" value="1"/>
</dbReference>